<evidence type="ECO:0000259" key="5">
    <source>
        <dbReference type="Pfam" id="PF16321"/>
    </source>
</evidence>
<dbReference type="AlphaFoldDB" id="A0A7W7Z9B3"/>
<dbReference type="NCBIfam" id="TIGR00741">
    <property type="entry name" value="yfiA"/>
    <property type="match status" value="1"/>
</dbReference>
<organism evidence="6 7">
    <name type="scientific">Granulicella aggregans</name>
    <dbReference type="NCBI Taxonomy" id="474949"/>
    <lineage>
        <taxon>Bacteria</taxon>
        <taxon>Pseudomonadati</taxon>
        <taxon>Acidobacteriota</taxon>
        <taxon>Terriglobia</taxon>
        <taxon>Terriglobales</taxon>
        <taxon>Acidobacteriaceae</taxon>
        <taxon>Granulicella</taxon>
    </lineage>
</organism>
<dbReference type="PANTHER" id="PTHR33231:SF1">
    <property type="entry name" value="30S RIBOSOMAL PROTEIN"/>
    <property type="match status" value="1"/>
</dbReference>
<dbReference type="GO" id="GO:0022627">
    <property type="term" value="C:cytosolic small ribosomal subunit"/>
    <property type="evidence" value="ECO:0007669"/>
    <property type="project" value="TreeGrafter"/>
</dbReference>
<comment type="subunit">
    <text evidence="2">Associates exclusively with 100S ribosomes, which are dimers of 70S ribosomes.</text>
</comment>
<name>A0A7W7Z9B3_9BACT</name>
<dbReference type="Proteomes" id="UP000540989">
    <property type="component" value="Unassembled WGS sequence"/>
</dbReference>
<keyword evidence="7" id="KW-1185">Reference proteome</keyword>
<dbReference type="Gene3D" id="3.30.160.100">
    <property type="entry name" value="Ribosome hibernation promotion factor-like"/>
    <property type="match status" value="1"/>
</dbReference>
<dbReference type="PANTHER" id="PTHR33231">
    <property type="entry name" value="30S RIBOSOMAL PROTEIN"/>
    <property type="match status" value="1"/>
</dbReference>
<evidence type="ECO:0000313" key="7">
    <source>
        <dbReference type="Proteomes" id="UP000540989"/>
    </source>
</evidence>
<reference evidence="6 7" key="1">
    <citation type="submission" date="2020-08" db="EMBL/GenBank/DDBJ databases">
        <title>Genomic Encyclopedia of Type Strains, Phase IV (KMG-V): Genome sequencing to study the core and pangenomes of soil and plant-associated prokaryotes.</title>
        <authorList>
            <person name="Whitman W."/>
        </authorList>
    </citation>
    <scope>NUCLEOTIDE SEQUENCE [LARGE SCALE GENOMIC DNA]</scope>
    <source>
        <strain evidence="6 7">M8UP14</strain>
    </source>
</reference>
<gene>
    <name evidence="6" type="ORF">HDF16_000314</name>
</gene>
<dbReference type="GO" id="GO:0045900">
    <property type="term" value="P:negative regulation of translational elongation"/>
    <property type="evidence" value="ECO:0007669"/>
    <property type="project" value="TreeGrafter"/>
</dbReference>
<keyword evidence="1" id="KW-0810">Translation regulation</keyword>
<dbReference type="InterPro" id="IPR050574">
    <property type="entry name" value="HPF/YfiA_ribosome-assoc"/>
</dbReference>
<proteinExistence type="predicted"/>
<accession>A0A7W7Z9B3</accession>
<dbReference type="EMBL" id="JACHIP010000001">
    <property type="protein sequence ID" value="MBB5055645.1"/>
    <property type="molecule type" value="Genomic_DNA"/>
</dbReference>
<dbReference type="Gene3D" id="3.30.505.50">
    <property type="entry name" value="Sigma 54 modulation/S30EA ribosomal protein, C-terminal domain"/>
    <property type="match status" value="1"/>
</dbReference>
<protein>
    <recommendedName>
        <fullName evidence="3">Ribosome hibernation promoting factor</fullName>
    </recommendedName>
</protein>
<feature type="domain" description="Sigma 54 modulation/S30EA ribosomal protein C-terminal" evidence="5">
    <location>
        <begin position="162"/>
        <end position="212"/>
    </location>
</feature>
<evidence type="ECO:0000313" key="6">
    <source>
        <dbReference type="EMBL" id="MBB5055645.1"/>
    </source>
</evidence>
<dbReference type="GO" id="GO:0043024">
    <property type="term" value="F:ribosomal small subunit binding"/>
    <property type="evidence" value="ECO:0007669"/>
    <property type="project" value="TreeGrafter"/>
</dbReference>
<feature type="compositionally biased region" description="Basic residues" evidence="4">
    <location>
        <begin position="89"/>
        <end position="103"/>
    </location>
</feature>
<dbReference type="InterPro" id="IPR032528">
    <property type="entry name" value="Ribosom_S30AE_C"/>
</dbReference>
<dbReference type="SUPFAM" id="SSF69754">
    <property type="entry name" value="Ribosome binding protein Y (YfiA homologue)"/>
    <property type="match status" value="1"/>
</dbReference>
<dbReference type="InterPro" id="IPR038416">
    <property type="entry name" value="Ribosom_S30AE_C_sf"/>
</dbReference>
<sequence>MKMDIEYTGRQTVVGKKLKTQSEAGLARIAKLVGKTASAHVFLTTDKYRRIAEVTLKTRKQSMVATCESEEMEAALHDALAKLEKQAIRHNQKKTAEKRHPKSTAKDAELQSEAGEPVKAVLKKASVKSVAAKNGNGANGSVRKAVPMVVHSFPSRSPLVEPHVVRSIDSSSMRPMSLEEAVKEAAFRDKDVFVFRDRDAQVMVLHRKRDGKMELIIIP</sequence>
<evidence type="ECO:0000256" key="3">
    <source>
        <dbReference type="ARBA" id="ARBA00041148"/>
    </source>
</evidence>
<evidence type="ECO:0000256" key="1">
    <source>
        <dbReference type="ARBA" id="ARBA00022845"/>
    </source>
</evidence>
<feature type="region of interest" description="Disordered" evidence="4">
    <location>
        <begin position="89"/>
        <end position="115"/>
    </location>
</feature>
<dbReference type="InterPro" id="IPR003489">
    <property type="entry name" value="RHF/RaiA"/>
</dbReference>
<evidence type="ECO:0000256" key="2">
    <source>
        <dbReference type="ARBA" id="ARBA00038695"/>
    </source>
</evidence>
<comment type="caution">
    <text evidence="6">The sequence shown here is derived from an EMBL/GenBank/DDBJ whole genome shotgun (WGS) entry which is preliminary data.</text>
</comment>
<dbReference type="Pfam" id="PF02482">
    <property type="entry name" value="Ribosomal_S30AE"/>
    <property type="match status" value="1"/>
</dbReference>
<dbReference type="InterPro" id="IPR036567">
    <property type="entry name" value="RHF-like"/>
</dbReference>
<dbReference type="Pfam" id="PF16321">
    <property type="entry name" value="Ribosom_S30AE_C"/>
    <property type="match status" value="1"/>
</dbReference>
<evidence type="ECO:0000256" key="4">
    <source>
        <dbReference type="SAM" id="MobiDB-lite"/>
    </source>
</evidence>